<dbReference type="AlphaFoldDB" id="A0AAN1PJN5"/>
<gene>
    <name evidence="1" type="ORF">CJF59_13275</name>
</gene>
<sequence>MSRTDTQLFDDIEKVRNHPSFVEEEDGWYASTSLREPWGPYPSLQDAVRAVVADALDGDTR</sequence>
<dbReference type="EMBL" id="CP023189">
    <property type="protein sequence ID" value="AXN01410.1"/>
    <property type="molecule type" value="Genomic_DNA"/>
</dbReference>
<dbReference type="RefSeq" id="WP_089178481.1">
    <property type="nucleotide sequence ID" value="NZ_CP023189.1"/>
</dbReference>
<evidence type="ECO:0000313" key="1">
    <source>
        <dbReference type="EMBL" id="AXN01410.1"/>
    </source>
</evidence>
<organism evidence="1 2">
    <name type="scientific">Acetobacter pomorum</name>
    <dbReference type="NCBI Taxonomy" id="65959"/>
    <lineage>
        <taxon>Bacteria</taxon>
        <taxon>Pseudomonadati</taxon>
        <taxon>Pseudomonadota</taxon>
        <taxon>Alphaproteobacteria</taxon>
        <taxon>Acetobacterales</taxon>
        <taxon>Acetobacteraceae</taxon>
        <taxon>Acetobacter</taxon>
    </lineage>
</organism>
<proteinExistence type="predicted"/>
<evidence type="ECO:0000313" key="2">
    <source>
        <dbReference type="Proteomes" id="UP000256572"/>
    </source>
</evidence>
<protein>
    <submittedName>
        <fullName evidence="1">Uncharacterized protein</fullName>
    </submittedName>
</protein>
<accession>A0AAN1PJN5</accession>
<reference evidence="1 2" key="2">
    <citation type="submission" date="2018-08" db="EMBL/GenBank/DDBJ databases">
        <title>Acetobacter oryzifermentans sp. nov., isolated from Korea traditional vinegar and reclassification of Acetobacter pasteurianus subsp. ascendens (Henneberg 1898) as Acetobacter ascendens comb. nov.</title>
        <authorList>
            <person name="Cho G.Y."/>
            <person name="Lee S.H."/>
        </authorList>
    </citation>
    <scope>NUCLEOTIDE SEQUENCE [LARGE SCALE GENOMIC DNA]</scope>
    <source>
        <strain evidence="1 2">SH</strain>
    </source>
</reference>
<dbReference type="Proteomes" id="UP000256572">
    <property type="component" value="Chromosome"/>
</dbReference>
<name>A0AAN1PJN5_9PROT</name>
<reference evidence="1 2" key="1">
    <citation type="submission" date="2017-09" db="EMBL/GenBank/DDBJ databases">
        <authorList>
            <person name="Kim K.H."/>
            <person name="Chun B.H."/>
            <person name="Han G.S."/>
            <person name="Hyun S.G."/>
            <person name="Jeon C.O."/>
        </authorList>
    </citation>
    <scope>NUCLEOTIDE SEQUENCE [LARGE SCALE GENOMIC DNA]</scope>
    <source>
        <strain evidence="1 2">SH</strain>
    </source>
</reference>